<sequence length="601" mass="65197">MGRFPYLRLLCTALAAASTVSAALYQSPQSLPRTSYDFVIVGGGTAGAVVANRISANPKVSVLVLEAGNANTDVEPHIPRLCTMITPDTKYDWNYTTVPQPGFDNREIPIARGFLLGGSSSVNYMLYSRGPADDWDRLARFTGDNGWTWDNLQPYWRRNEDFVPPADGHNITGQYNPSDHHSDGLLSVSLSSFAAPDVDNRVIQTTKDLAEEFPFNLDINSGSPLGVGWMVFSIGNGTRSSSAVTYLADKYINRPNLDVLLHAQASRVLPQVTPNTSNSKNLYFNTVEFAANGNTKSLHKVTAKTEIILSAGSIGTPQILMNSGIGDHAELSQFNIKTLVNLPSVGRNLTDHPIGIVQYSVNSTGTWDVLDNSTFFDEQIEVWERTHKGIMTGSVTNTVGFLRLPENSTIFDTTPDPTSGPGAAHIEIIFHNGFVGPSPPAGSYMSMSTVVIAPTSRGNLTLASSDPFAHPIINPNYFSTEFDRFAMREAFKTSRRFLSGPAWSDYIVSPLQLDGEPTDDEIDAYFRQATGSIYHPVGTAAMTAYDAGFGVVNPDFKVKGVNGLRVVDASVFPFIPSGITQAPTYVVAERAADVIKAAHHI</sequence>
<keyword evidence="7" id="KW-0285">Flavoprotein</keyword>
<dbReference type="PANTHER" id="PTHR11552">
    <property type="entry name" value="GLUCOSE-METHANOL-CHOLINE GMC OXIDOREDUCTASE"/>
    <property type="match status" value="1"/>
</dbReference>
<evidence type="ECO:0000256" key="6">
    <source>
        <dbReference type="ARBA" id="ARBA00022525"/>
    </source>
</evidence>
<feature type="domain" description="Glucose-methanol-choline oxidoreductase N-terminal" evidence="16">
    <location>
        <begin position="312"/>
        <end position="326"/>
    </location>
</feature>
<dbReference type="Pfam" id="PF05199">
    <property type="entry name" value="GMC_oxred_C"/>
    <property type="match status" value="1"/>
</dbReference>
<dbReference type="InterPro" id="IPR012132">
    <property type="entry name" value="GMC_OxRdtase"/>
</dbReference>
<dbReference type="EC" id="1.1.99.29" evidence="5"/>
<evidence type="ECO:0000256" key="13">
    <source>
        <dbReference type="ARBA" id="ARBA00034050"/>
    </source>
</evidence>
<comment type="catalytic activity">
    <reaction evidence="11">
        <text>pyranose + acceptor = pyranos-2,3-diulose + reduced acceptor.</text>
        <dbReference type="EC" id="1.1.99.29"/>
    </reaction>
</comment>
<evidence type="ECO:0000256" key="7">
    <source>
        <dbReference type="ARBA" id="ARBA00022630"/>
    </source>
</evidence>
<dbReference type="SUPFAM" id="SSF54373">
    <property type="entry name" value="FAD-linked reductases, C-terminal domain"/>
    <property type="match status" value="1"/>
</dbReference>
<dbReference type="PANTHER" id="PTHR11552:SF147">
    <property type="entry name" value="CHOLINE DEHYDROGENASE, MITOCHONDRIAL"/>
    <property type="match status" value="1"/>
</dbReference>
<comment type="function">
    <text evidence="9">Catalyzes the single-oxidation or sequential double oxidation reaction of carbohydrates primarily at carbon-2 and/or carbon-3 with the concomitant reduction of the flavin. The enzyme exhibits a broad sugar substrate specificity, oxidizing different aldopyranoses to the corresponding C-1, C-2, C-3 or C-1,2, C-2,3 and C-3,4 (di)dehydro sugars with substrate-specific regioselectivity. Accepts only a narrow range of electron acceptors such as substituted benzoquinones and complexed metal ions and reacts extremely slowly with O(2) as acceptor. May play a role in the natural recycling of plant matter by oxidizing all major monosaccharides in lignocellulose and by reducing quinone compounds or reactive radical species generated during lignin depolymerization.</text>
</comment>
<evidence type="ECO:0000313" key="18">
    <source>
        <dbReference type="Proteomes" id="UP001213000"/>
    </source>
</evidence>
<accession>A0AAD5VMX3</accession>
<comment type="catalytic activity">
    <reaction evidence="13">
        <text>a pyranoside + acceptor = a pyranosid-3-ulose + reduced acceptor.</text>
        <dbReference type="EC" id="1.1.99.29"/>
    </reaction>
</comment>
<evidence type="ECO:0000256" key="2">
    <source>
        <dbReference type="ARBA" id="ARBA00004613"/>
    </source>
</evidence>
<dbReference type="SUPFAM" id="SSF51905">
    <property type="entry name" value="FAD/NAD(P)-binding domain"/>
    <property type="match status" value="1"/>
</dbReference>
<comment type="catalytic activity">
    <reaction evidence="12">
        <text>pyranose + acceptor = pyranos-3-ulose + reduced acceptor.</text>
        <dbReference type="EC" id="1.1.99.29"/>
    </reaction>
</comment>
<feature type="chain" id="PRO_5042144625" description="pyranose dehydrogenase (acceptor)" evidence="15">
    <location>
        <begin position="23"/>
        <end position="601"/>
    </location>
</feature>
<dbReference type="Gene3D" id="3.50.50.60">
    <property type="entry name" value="FAD/NAD(P)-binding domain"/>
    <property type="match status" value="1"/>
</dbReference>
<comment type="catalytic activity">
    <reaction evidence="14">
        <text>a pyranoside + acceptor = a pyranosid-3,4-diulose + reduced acceptor.</text>
        <dbReference type="EC" id="1.1.99.29"/>
    </reaction>
</comment>
<evidence type="ECO:0000256" key="1">
    <source>
        <dbReference type="ARBA" id="ARBA00001974"/>
    </source>
</evidence>
<dbReference type="PROSITE" id="PS00624">
    <property type="entry name" value="GMC_OXRED_2"/>
    <property type="match status" value="1"/>
</dbReference>
<dbReference type="InterPro" id="IPR000172">
    <property type="entry name" value="GMC_OxRdtase_N"/>
</dbReference>
<evidence type="ECO:0000259" key="16">
    <source>
        <dbReference type="PROSITE" id="PS00624"/>
    </source>
</evidence>
<evidence type="ECO:0000313" key="17">
    <source>
        <dbReference type="EMBL" id="KAJ3564666.1"/>
    </source>
</evidence>
<evidence type="ECO:0000256" key="5">
    <source>
        <dbReference type="ARBA" id="ARBA00013177"/>
    </source>
</evidence>
<dbReference type="AlphaFoldDB" id="A0AAD5VMX3"/>
<dbReference type="GO" id="GO:0033718">
    <property type="term" value="F:pyranose dehydrogenase (acceptor) activity"/>
    <property type="evidence" value="ECO:0007669"/>
    <property type="project" value="UniProtKB-EC"/>
</dbReference>
<keyword evidence="6" id="KW-0964">Secreted</keyword>
<evidence type="ECO:0000256" key="11">
    <source>
        <dbReference type="ARBA" id="ARBA00034010"/>
    </source>
</evidence>
<dbReference type="InterPro" id="IPR036188">
    <property type="entry name" value="FAD/NAD-bd_sf"/>
</dbReference>
<comment type="cofactor">
    <cofactor evidence="1">
        <name>FAD</name>
        <dbReference type="ChEBI" id="CHEBI:57692"/>
    </cofactor>
</comment>
<evidence type="ECO:0000256" key="9">
    <source>
        <dbReference type="ARBA" id="ARBA00024699"/>
    </source>
</evidence>
<evidence type="ECO:0000256" key="12">
    <source>
        <dbReference type="ARBA" id="ARBA00034029"/>
    </source>
</evidence>
<evidence type="ECO:0000256" key="3">
    <source>
        <dbReference type="ARBA" id="ARBA00010790"/>
    </source>
</evidence>
<comment type="catalytic activity">
    <reaction evidence="10">
        <text>pyranose + acceptor = pyranos-2-ulose + reduced acceptor.</text>
        <dbReference type="EC" id="1.1.99.29"/>
    </reaction>
</comment>
<dbReference type="PIRSF" id="PIRSF000137">
    <property type="entry name" value="Alcohol_oxidase"/>
    <property type="match status" value="1"/>
</dbReference>
<dbReference type="EMBL" id="JANIEX010000640">
    <property type="protein sequence ID" value="KAJ3564666.1"/>
    <property type="molecule type" value="Genomic_DNA"/>
</dbReference>
<evidence type="ECO:0000256" key="15">
    <source>
        <dbReference type="SAM" id="SignalP"/>
    </source>
</evidence>
<protein>
    <recommendedName>
        <fullName evidence="5">pyranose dehydrogenase (acceptor)</fullName>
        <ecNumber evidence="5">1.1.99.29</ecNumber>
    </recommendedName>
</protein>
<dbReference type="Gene3D" id="3.30.560.10">
    <property type="entry name" value="Glucose Oxidase, domain 3"/>
    <property type="match status" value="1"/>
</dbReference>
<keyword evidence="8" id="KW-0274">FAD</keyword>
<comment type="subunit">
    <text evidence="4">Monomer.</text>
</comment>
<evidence type="ECO:0000256" key="14">
    <source>
        <dbReference type="ARBA" id="ARBA00034059"/>
    </source>
</evidence>
<dbReference type="GO" id="GO:0050660">
    <property type="term" value="F:flavin adenine dinucleotide binding"/>
    <property type="evidence" value="ECO:0007669"/>
    <property type="project" value="InterPro"/>
</dbReference>
<evidence type="ECO:0000256" key="10">
    <source>
        <dbReference type="ARBA" id="ARBA00033986"/>
    </source>
</evidence>
<comment type="caution">
    <text evidence="17">The sequence shown here is derived from an EMBL/GenBank/DDBJ whole genome shotgun (WGS) entry which is preliminary data.</text>
</comment>
<feature type="signal peptide" evidence="15">
    <location>
        <begin position="1"/>
        <end position="22"/>
    </location>
</feature>
<name>A0AAD5VMX3_9AGAR</name>
<dbReference type="InterPro" id="IPR007867">
    <property type="entry name" value="GMC_OxRtase_C"/>
</dbReference>
<keyword evidence="18" id="KW-1185">Reference proteome</keyword>
<dbReference type="Proteomes" id="UP001213000">
    <property type="component" value="Unassembled WGS sequence"/>
</dbReference>
<comment type="subcellular location">
    <subcellularLocation>
        <location evidence="2">Secreted</location>
    </subcellularLocation>
</comment>
<comment type="similarity">
    <text evidence="3">Belongs to the GMC oxidoreductase family.</text>
</comment>
<dbReference type="Pfam" id="PF00732">
    <property type="entry name" value="GMC_oxred_N"/>
    <property type="match status" value="1"/>
</dbReference>
<evidence type="ECO:0000256" key="4">
    <source>
        <dbReference type="ARBA" id="ARBA00011245"/>
    </source>
</evidence>
<dbReference type="GO" id="GO:0005576">
    <property type="term" value="C:extracellular region"/>
    <property type="evidence" value="ECO:0007669"/>
    <property type="project" value="UniProtKB-SubCell"/>
</dbReference>
<organism evidence="17 18">
    <name type="scientific">Leucocoprinus birnbaumii</name>
    <dbReference type="NCBI Taxonomy" id="56174"/>
    <lineage>
        <taxon>Eukaryota</taxon>
        <taxon>Fungi</taxon>
        <taxon>Dikarya</taxon>
        <taxon>Basidiomycota</taxon>
        <taxon>Agaricomycotina</taxon>
        <taxon>Agaricomycetes</taxon>
        <taxon>Agaricomycetidae</taxon>
        <taxon>Agaricales</taxon>
        <taxon>Agaricineae</taxon>
        <taxon>Agaricaceae</taxon>
        <taxon>Leucocoprinus</taxon>
    </lineage>
</organism>
<keyword evidence="15" id="KW-0732">Signal</keyword>
<evidence type="ECO:0000256" key="8">
    <source>
        <dbReference type="ARBA" id="ARBA00022827"/>
    </source>
</evidence>
<reference evidence="17" key="1">
    <citation type="submission" date="2022-07" db="EMBL/GenBank/DDBJ databases">
        <title>Genome Sequence of Leucocoprinus birnbaumii.</title>
        <authorList>
            <person name="Buettner E."/>
        </authorList>
    </citation>
    <scope>NUCLEOTIDE SEQUENCE</scope>
    <source>
        <strain evidence="17">VT141</strain>
    </source>
</reference>
<proteinExistence type="inferred from homology"/>
<gene>
    <name evidence="17" type="ORF">NP233_g8146</name>
</gene>